<dbReference type="Proteomes" id="UP001215598">
    <property type="component" value="Unassembled WGS sequence"/>
</dbReference>
<feature type="region of interest" description="Disordered" evidence="1">
    <location>
        <begin position="42"/>
        <end position="68"/>
    </location>
</feature>
<protein>
    <submittedName>
        <fullName evidence="2">Uncharacterized protein</fullName>
    </submittedName>
</protein>
<dbReference type="EMBL" id="JARKIB010000095">
    <property type="protein sequence ID" value="KAJ7742322.1"/>
    <property type="molecule type" value="Genomic_DNA"/>
</dbReference>
<reference evidence="2" key="1">
    <citation type="submission" date="2023-03" db="EMBL/GenBank/DDBJ databases">
        <title>Massive genome expansion in bonnet fungi (Mycena s.s.) driven by repeated elements and novel gene families across ecological guilds.</title>
        <authorList>
            <consortium name="Lawrence Berkeley National Laboratory"/>
            <person name="Harder C.B."/>
            <person name="Miyauchi S."/>
            <person name="Viragh M."/>
            <person name="Kuo A."/>
            <person name="Thoen E."/>
            <person name="Andreopoulos B."/>
            <person name="Lu D."/>
            <person name="Skrede I."/>
            <person name="Drula E."/>
            <person name="Henrissat B."/>
            <person name="Morin E."/>
            <person name="Kohler A."/>
            <person name="Barry K."/>
            <person name="LaButti K."/>
            <person name="Morin E."/>
            <person name="Salamov A."/>
            <person name="Lipzen A."/>
            <person name="Mereny Z."/>
            <person name="Hegedus B."/>
            <person name="Baldrian P."/>
            <person name="Stursova M."/>
            <person name="Weitz H."/>
            <person name="Taylor A."/>
            <person name="Grigoriev I.V."/>
            <person name="Nagy L.G."/>
            <person name="Martin F."/>
            <person name="Kauserud H."/>
        </authorList>
    </citation>
    <scope>NUCLEOTIDE SEQUENCE</scope>
    <source>
        <strain evidence="2">CBHHK182m</strain>
    </source>
</reference>
<dbReference type="AlphaFoldDB" id="A0AAD7IHG9"/>
<accession>A0AAD7IHG9</accession>
<name>A0AAD7IHG9_9AGAR</name>
<gene>
    <name evidence="2" type="ORF">B0H16DRAFT_1464186</name>
</gene>
<evidence type="ECO:0000256" key="1">
    <source>
        <dbReference type="SAM" id="MobiDB-lite"/>
    </source>
</evidence>
<evidence type="ECO:0000313" key="3">
    <source>
        <dbReference type="Proteomes" id="UP001215598"/>
    </source>
</evidence>
<proteinExistence type="predicted"/>
<keyword evidence="3" id="KW-1185">Reference proteome</keyword>
<comment type="caution">
    <text evidence="2">The sequence shown here is derived from an EMBL/GenBank/DDBJ whole genome shotgun (WGS) entry which is preliminary data.</text>
</comment>
<sequence length="164" mass="18729">MAAEGEIESFDIEGESFRIEAVASKNLTVLSMRILSRHSLDEQCEGERNRQKGRWGKQGKAGQDAKEAAELQGRRARLVDYCKVYFATKSKDGAWDENPREEVRMAARTGPWTGMRPGKATEGGEYLNMWLTDTRKWTLAEMRKDDEMARKRDNGQRAQVEIGR</sequence>
<evidence type="ECO:0000313" key="2">
    <source>
        <dbReference type="EMBL" id="KAJ7742322.1"/>
    </source>
</evidence>
<organism evidence="2 3">
    <name type="scientific">Mycena metata</name>
    <dbReference type="NCBI Taxonomy" id="1033252"/>
    <lineage>
        <taxon>Eukaryota</taxon>
        <taxon>Fungi</taxon>
        <taxon>Dikarya</taxon>
        <taxon>Basidiomycota</taxon>
        <taxon>Agaricomycotina</taxon>
        <taxon>Agaricomycetes</taxon>
        <taxon>Agaricomycetidae</taxon>
        <taxon>Agaricales</taxon>
        <taxon>Marasmiineae</taxon>
        <taxon>Mycenaceae</taxon>
        <taxon>Mycena</taxon>
    </lineage>
</organism>